<feature type="chain" id="PRO_5034876456" evidence="12">
    <location>
        <begin position="22"/>
        <end position="344"/>
    </location>
</feature>
<keyword evidence="3 12" id="KW-0732">Signal</keyword>
<evidence type="ECO:0000256" key="8">
    <source>
        <dbReference type="ARBA" id="ARBA00023180"/>
    </source>
</evidence>
<dbReference type="PRINTS" id="PR01265">
    <property type="entry name" value="LINKMODULE"/>
</dbReference>
<evidence type="ECO:0000256" key="3">
    <source>
        <dbReference type="ARBA" id="ARBA00022729"/>
    </source>
</evidence>
<feature type="signal peptide" evidence="12">
    <location>
        <begin position="1"/>
        <end position="21"/>
    </location>
</feature>
<accession>A0A8B9RKK3</accession>
<dbReference type="Gene3D" id="3.10.100.10">
    <property type="entry name" value="Mannose-Binding Protein A, subunit A"/>
    <property type="match status" value="1"/>
</dbReference>
<evidence type="ECO:0000256" key="7">
    <source>
        <dbReference type="ARBA" id="ARBA00023170"/>
    </source>
</evidence>
<feature type="region of interest" description="Disordered" evidence="10">
    <location>
        <begin position="313"/>
        <end position="344"/>
    </location>
</feature>
<dbReference type="OrthoDB" id="9938473at2759"/>
<dbReference type="GO" id="GO:0007155">
    <property type="term" value="P:cell adhesion"/>
    <property type="evidence" value="ECO:0007669"/>
    <property type="project" value="InterPro"/>
</dbReference>
<dbReference type="CTD" id="564249"/>
<dbReference type="InterPro" id="IPR043210">
    <property type="entry name" value="CD44_antigen-like"/>
</dbReference>
<dbReference type="Ensembl" id="ENSAMXT00005053561.1">
    <property type="protein sequence ID" value="ENSAMXP00005049405.1"/>
    <property type="gene ID" value="ENSAMXG00005022517.1"/>
</dbReference>
<evidence type="ECO:0000256" key="1">
    <source>
        <dbReference type="ARBA" id="ARBA00004167"/>
    </source>
</evidence>
<reference evidence="14" key="1">
    <citation type="submission" date="2025-08" db="UniProtKB">
        <authorList>
            <consortium name="Ensembl"/>
        </authorList>
    </citation>
    <scope>IDENTIFICATION</scope>
</reference>
<dbReference type="PROSITE" id="PS01241">
    <property type="entry name" value="LINK_1"/>
    <property type="match status" value="1"/>
</dbReference>
<dbReference type="GO" id="GO:0004888">
    <property type="term" value="F:transmembrane signaling receptor activity"/>
    <property type="evidence" value="ECO:0007669"/>
    <property type="project" value="TreeGrafter"/>
</dbReference>
<feature type="domain" description="Link" evidence="13">
    <location>
        <begin position="38"/>
        <end position="129"/>
    </location>
</feature>
<dbReference type="InterPro" id="IPR016186">
    <property type="entry name" value="C-type_lectin-like/link_sf"/>
</dbReference>
<dbReference type="SMART" id="SM00445">
    <property type="entry name" value="LINK"/>
    <property type="match status" value="1"/>
</dbReference>
<keyword evidence="7" id="KW-0675">Receptor</keyword>
<dbReference type="PANTHER" id="PTHR10225">
    <property type="entry name" value="HYALURONAN RECEPTOR"/>
    <property type="match status" value="1"/>
</dbReference>
<evidence type="ECO:0000256" key="4">
    <source>
        <dbReference type="ARBA" id="ARBA00022989"/>
    </source>
</evidence>
<protein>
    <submittedName>
        <fullName evidence="14">Lymphatic vessel endothelial hyaluronic receptor 1b</fullName>
    </submittedName>
</protein>
<dbReference type="GO" id="GO:0005886">
    <property type="term" value="C:plasma membrane"/>
    <property type="evidence" value="ECO:0007669"/>
    <property type="project" value="TreeGrafter"/>
</dbReference>
<feature type="disulfide bond" evidence="9">
    <location>
        <begin position="84"/>
        <end position="105"/>
    </location>
</feature>
<organism evidence="14 15">
    <name type="scientific">Astyanax mexicanus</name>
    <name type="common">Blind cave fish</name>
    <name type="synonym">Astyanax fasciatus mexicanus</name>
    <dbReference type="NCBI Taxonomy" id="7994"/>
    <lineage>
        <taxon>Eukaryota</taxon>
        <taxon>Metazoa</taxon>
        <taxon>Chordata</taxon>
        <taxon>Craniata</taxon>
        <taxon>Vertebrata</taxon>
        <taxon>Euteleostomi</taxon>
        <taxon>Actinopterygii</taxon>
        <taxon>Neopterygii</taxon>
        <taxon>Teleostei</taxon>
        <taxon>Ostariophysi</taxon>
        <taxon>Characiformes</taxon>
        <taxon>Characoidei</taxon>
        <taxon>Acestrorhamphidae</taxon>
        <taxon>Acestrorhamphinae</taxon>
        <taxon>Astyanax</taxon>
    </lineage>
</organism>
<proteinExistence type="predicted"/>
<feature type="transmembrane region" description="Helical" evidence="11">
    <location>
        <begin position="264"/>
        <end position="287"/>
    </location>
</feature>
<dbReference type="GO" id="GO:0005540">
    <property type="term" value="F:hyaluronic acid binding"/>
    <property type="evidence" value="ECO:0007669"/>
    <property type="project" value="InterPro"/>
</dbReference>
<keyword evidence="2 11" id="KW-0812">Transmembrane</keyword>
<dbReference type="SUPFAM" id="SSF56436">
    <property type="entry name" value="C-type lectin-like"/>
    <property type="match status" value="1"/>
</dbReference>
<evidence type="ECO:0000256" key="12">
    <source>
        <dbReference type="SAM" id="SignalP"/>
    </source>
</evidence>
<feature type="compositionally biased region" description="Low complexity" evidence="10">
    <location>
        <begin position="135"/>
        <end position="150"/>
    </location>
</feature>
<dbReference type="PROSITE" id="PS50963">
    <property type="entry name" value="LINK_2"/>
    <property type="match status" value="1"/>
</dbReference>
<name>A0A8B9RKK3_ASTMX</name>
<comment type="subcellular location">
    <subcellularLocation>
        <location evidence="1">Membrane</location>
        <topology evidence="1">Single-pass membrane protein</topology>
    </subcellularLocation>
</comment>
<keyword evidence="6 9" id="KW-1015">Disulfide bond</keyword>
<dbReference type="InterPro" id="IPR016187">
    <property type="entry name" value="CTDL_fold"/>
</dbReference>
<evidence type="ECO:0000256" key="5">
    <source>
        <dbReference type="ARBA" id="ARBA00023136"/>
    </source>
</evidence>
<keyword evidence="4 11" id="KW-1133">Transmembrane helix</keyword>
<evidence type="ECO:0000313" key="14">
    <source>
        <dbReference type="Ensembl" id="ENSAMXP00005049405.1"/>
    </source>
</evidence>
<comment type="caution">
    <text evidence="9">Lacks conserved residue(s) required for the propagation of feature annotation.</text>
</comment>
<evidence type="ECO:0000256" key="10">
    <source>
        <dbReference type="SAM" id="MobiDB-lite"/>
    </source>
</evidence>
<keyword evidence="5 11" id="KW-0472">Membrane</keyword>
<evidence type="ECO:0000313" key="15">
    <source>
        <dbReference type="Proteomes" id="UP000694621"/>
    </source>
</evidence>
<sequence>MKSRVGLTLCSLLFLLHFTVSLDLSQIEVYPENGGISGVFMVMLKKKSNSFNATTASEVCRSLSVRIATKTEVESALAAGLETCRFGWVEENIAVVPRINPHEKCGKSKVGIVTWSTPLSRLFDVFCFNSTGQTKATTATTPTTTNPINTSPQANSTPPRPIHSTASNKNFLSLSSPASSTSSTFSTSMSSTFFPTVAATRIPPSLSLSTTQSPLATSSSNSTASLSSISLSTHPLTYTSSLSSQSNQTGPLATDTPTSSFGEVPTACVIIAVMLILMTAAGAVWYFKIKQTHRFPPWVRIRHKDMVETEMWKHTEQQRSSKYKGKSSSTGDISLLLEEDTESP</sequence>
<evidence type="ECO:0000256" key="6">
    <source>
        <dbReference type="ARBA" id="ARBA00023157"/>
    </source>
</evidence>
<dbReference type="GeneID" id="103024643"/>
<dbReference type="InterPro" id="IPR000538">
    <property type="entry name" value="Link_dom"/>
</dbReference>
<evidence type="ECO:0000256" key="2">
    <source>
        <dbReference type="ARBA" id="ARBA00022692"/>
    </source>
</evidence>
<dbReference type="PANTHER" id="PTHR10225:SF2">
    <property type="entry name" value="LYMPHATIC VESSEL ENDOTHELIAL HYALURONIC ACID RECEPTOR 1"/>
    <property type="match status" value="1"/>
</dbReference>
<dbReference type="Pfam" id="PF00193">
    <property type="entry name" value="Xlink"/>
    <property type="match status" value="1"/>
</dbReference>
<dbReference type="Proteomes" id="UP000694621">
    <property type="component" value="Unplaced"/>
</dbReference>
<evidence type="ECO:0000256" key="11">
    <source>
        <dbReference type="SAM" id="Phobius"/>
    </source>
</evidence>
<dbReference type="AlphaFoldDB" id="A0A8B9RKK3"/>
<feature type="region of interest" description="Disordered" evidence="10">
    <location>
        <begin position="135"/>
        <end position="169"/>
    </location>
</feature>
<evidence type="ECO:0000256" key="9">
    <source>
        <dbReference type="PROSITE-ProRule" id="PRU00323"/>
    </source>
</evidence>
<evidence type="ECO:0000259" key="13">
    <source>
        <dbReference type="PROSITE" id="PS50963"/>
    </source>
</evidence>
<keyword evidence="8" id="KW-0325">Glycoprotein</keyword>